<feature type="compositionally biased region" description="Acidic residues" evidence="1">
    <location>
        <begin position="598"/>
        <end position="613"/>
    </location>
</feature>
<feature type="region of interest" description="Disordered" evidence="1">
    <location>
        <begin position="704"/>
        <end position="767"/>
    </location>
</feature>
<dbReference type="OrthoDB" id="2534923at2759"/>
<feature type="compositionally biased region" description="Low complexity" evidence="1">
    <location>
        <begin position="367"/>
        <end position="381"/>
    </location>
</feature>
<feature type="compositionally biased region" description="Polar residues" evidence="1">
    <location>
        <begin position="87"/>
        <end position="97"/>
    </location>
</feature>
<feature type="region of interest" description="Disordered" evidence="1">
    <location>
        <begin position="592"/>
        <end position="659"/>
    </location>
</feature>
<evidence type="ECO:0000313" key="3">
    <source>
        <dbReference type="Proteomes" id="UP000799118"/>
    </source>
</evidence>
<feature type="compositionally biased region" description="Polar residues" evidence="1">
    <location>
        <begin position="914"/>
        <end position="943"/>
    </location>
</feature>
<reference evidence="2" key="1">
    <citation type="journal article" date="2019" name="Environ. Microbiol.">
        <title>Fungal ecological strategies reflected in gene transcription - a case study of two litter decomposers.</title>
        <authorList>
            <person name="Barbi F."/>
            <person name="Kohler A."/>
            <person name="Barry K."/>
            <person name="Baskaran P."/>
            <person name="Daum C."/>
            <person name="Fauchery L."/>
            <person name="Ihrmark K."/>
            <person name="Kuo A."/>
            <person name="LaButti K."/>
            <person name="Lipzen A."/>
            <person name="Morin E."/>
            <person name="Grigoriev I.V."/>
            <person name="Henrissat B."/>
            <person name="Lindahl B."/>
            <person name="Martin F."/>
        </authorList>
    </citation>
    <scope>NUCLEOTIDE SEQUENCE</scope>
    <source>
        <strain evidence="2">JB14</strain>
    </source>
</reference>
<feature type="region of interest" description="Disordered" evidence="1">
    <location>
        <begin position="1"/>
        <end position="134"/>
    </location>
</feature>
<feature type="compositionally biased region" description="Polar residues" evidence="1">
    <location>
        <begin position="742"/>
        <end position="753"/>
    </location>
</feature>
<feature type="region of interest" description="Disordered" evidence="1">
    <location>
        <begin position="358"/>
        <end position="415"/>
    </location>
</feature>
<feature type="region of interest" description="Disordered" evidence="1">
    <location>
        <begin position="1022"/>
        <end position="1257"/>
    </location>
</feature>
<feature type="compositionally biased region" description="Low complexity" evidence="1">
    <location>
        <begin position="1113"/>
        <end position="1128"/>
    </location>
</feature>
<feature type="region of interest" description="Disordered" evidence="1">
    <location>
        <begin position="438"/>
        <end position="475"/>
    </location>
</feature>
<feature type="compositionally biased region" description="Polar residues" evidence="1">
    <location>
        <begin position="16"/>
        <end position="37"/>
    </location>
</feature>
<proteinExistence type="predicted"/>
<feature type="region of interest" description="Disordered" evidence="1">
    <location>
        <begin position="996"/>
        <end position="1015"/>
    </location>
</feature>
<feature type="compositionally biased region" description="Basic and acidic residues" evidence="1">
    <location>
        <begin position="1234"/>
        <end position="1243"/>
    </location>
</feature>
<gene>
    <name evidence="2" type="ORF">BT96DRAFT_920579</name>
</gene>
<evidence type="ECO:0000256" key="1">
    <source>
        <dbReference type="SAM" id="MobiDB-lite"/>
    </source>
</evidence>
<dbReference type="AlphaFoldDB" id="A0A6A4HM62"/>
<name>A0A6A4HM62_9AGAR</name>
<feature type="compositionally biased region" description="Low complexity" evidence="1">
    <location>
        <begin position="888"/>
        <end position="902"/>
    </location>
</feature>
<feature type="compositionally biased region" description="Low complexity" evidence="1">
    <location>
        <begin position="38"/>
        <end position="69"/>
    </location>
</feature>
<feature type="compositionally biased region" description="Polar residues" evidence="1">
    <location>
        <begin position="618"/>
        <end position="629"/>
    </location>
</feature>
<evidence type="ECO:0000313" key="2">
    <source>
        <dbReference type="EMBL" id="KAE9398820.1"/>
    </source>
</evidence>
<protein>
    <submittedName>
        <fullName evidence="2">Uncharacterized protein</fullName>
    </submittedName>
</protein>
<feature type="compositionally biased region" description="Polar residues" evidence="1">
    <location>
        <begin position="70"/>
        <end position="79"/>
    </location>
</feature>
<dbReference type="Proteomes" id="UP000799118">
    <property type="component" value="Unassembled WGS sequence"/>
</dbReference>
<keyword evidence="3" id="KW-1185">Reference proteome</keyword>
<feature type="compositionally biased region" description="Low complexity" evidence="1">
    <location>
        <begin position="1144"/>
        <end position="1208"/>
    </location>
</feature>
<sequence>MSTNRNGPHVHLHPYPNTNPISYSNQSLSSRHPNSNLTPQSNPSTSRSPSTYPRPTSSSPRSVAPRSTPATLSLAQAVTSAHEFHAATSSSRPSVQRNTSNGGGGEVGGSTNTSNARFKAPAHKHAHHLHSIPPKEKSTRTLIIDHLLWVHGRTRFAQARAELGMTDRTGGSSSSNYVHRKRPENYEEDEQVESDGEDVAALKSMHDFSSYSYGEGRGSIDLPLAQSLRLRTEGLEKVINSMLVQPPPVHLQHTTHLNSNGDLYQEDLYLDPNQHTLPNGVRVRLALGTLVNDFFARQAPPPPFRHKRFRTAAGESPLTSTTPGASAATPGTASSDSTSASGLLPPALSILAEISAYSRGRKRRSKSSSSSSHRPSSSSPRRPSESEGNPGISPHTHALYLSGTDPETANSPPAFRCPRHLHTGCEICVEAKEEFGVKGPSLGSNSAANTNTKGKGREMPLPRPRGTSFAAPSWPSTSASTSAMVSGTASLGAAMGAPIGISPDGGGISGYQDPGVKGGCSPSPIGSVLRRRTAAPYTKRSGRGWGGGIGAVNDEASADSTGSGYTKLSELLPRFLRLSALVAIELGREVGEGREGMDERDEKEEEGEPEPVAEEAGSKSNPTSAPSSEGTATGATPATFTTKQGIGGPPSPSRRREPLRPSREWYHLLAGILTRAVLQGYLTAGWRGVDAVECLLGVGMTGAAESESDNMDVDPTSPGSPTAPGSGPGPDKEVDHDEDPSPSESEFAGTQAQEGVEPDPDDIHQDDTLFKEFDPDELPSLREAVWVLFPSFSFSLSSSNVESGGIKGGRRKGTAAEREYVREMRERLRKFSSPNPGLDLSTHMEDLAYEYPAEPVERAAARFCEAVAGWRGKPELEGYKKKPPRTWPSFSSGSSGMAASAPTPMPLESLVHLNPNSPTVSTITSLPGQGQRASTDLNSSSNAAGDGTDARAECIGNDNKKSSSKPKMKNPIDLYFIHPDHPDIIPINLTVDINPSDDDAEGSIGSASVSVSPMDMRHDPSPTVGMSVGMPSGQSPTTRMGMGMISSPSAQYQLPRPGSSSGLGLGVGAGSSGSGMNSIGRRQSFESNSAHDAPTGASYGGARHPGSQTRSNSFPQSQTQQTQFQPSGSGNGNLTHLTSGGGNLSSSQSHQQQYQQSIPSYYSSSSGSGSGYPMQMQVQYSPQPYSSQQQQQQPSHSQQHQQMQMQVPGPVPVWDPSTGGWTSNQGHNMGSNKRTRDADRSPERAGGMGGPNAKRPR</sequence>
<accession>A0A6A4HM62</accession>
<feature type="compositionally biased region" description="Polar residues" evidence="1">
    <location>
        <begin position="442"/>
        <end position="453"/>
    </location>
</feature>
<feature type="compositionally biased region" description="Low complexity" evidence="1">
    <location>
        <begin position="316"/>
        <end position="342"/>
    </location>
</feature>
<feature type="compositionally biased region" description="Polar residues" evidence="1">
    <location>
        <begin position="1219"/>
        <end position="1232"/>
    </location>
</feature>
<feature type="region of interest" description="Disordered" evidence="1">
    <location>
        <begin position="875"/>
        <end position="969"/>
    </location>
</feature>
<feature type="region of interest" description="Disordered" evidence="1">
    <location>
        <begin position="314"/>
        <end position="342"/>
    </location>
</feature>
<dbReference type="EMBL" id="ML769477">
    <property type="protein sequence ID" value="KAE9398820.1"/>
    <property type="molecule type" value="Genomic_DNA"/>
</dbReference>
<feature type="region of interest" description="Disordered" evidence="1">
    <location>
        <begin position="538"/>
        <end position="564"/>
    </location>
</feature>
<feature type="compositionally biased region" description="Low complexity" evidence="1">
    <location>
        <begin position="715"/>
        <end position="725"/>
    </location>
</feature>
<feature type="region of interest" description="Disordered" evidence="1">
    <location>
        <begin position="162"/>
        <end position="193"/>
    </location>
</feature>
<feature type="compositionally biased region" description="Low complexity" evidence="1">
    <location>
        <begin position="630"/>
        <end position="642"/>
    </location>
</feature>
<feature type="compositionally biased region" description="Basic residues" evidence="1">
    <location>
        <begin position="120"/>
        <end position="130"/>
    </location>
</feature>
<feature type="compositionally biased region" description="Gly residues" evidence="1">
    <location>
        <begin position="1061"/>
        <end position="1073"/>
    </location>
</feature>
<organism evidence="2 3">
    <name type="scientific">Gymnopus androsaceus JB14</name>
    <dbReference type="NCBI Taxonomy" id="1447944"/>
    <lineage>
        <taxon>Eukaryota</taxon>
        <taxon>Fungi</taxon>
        <taxon>Dikarya</taxon>
        <taxon>Basidiomycota</taxon>
        <taxon>Agaricomycotina</taxon>
        <taxon>Agaricomycetes</taxon>
        <taxon>Agaricomycetidae</taxon>
        <taxon>Agaricales</taxon>
        <taxon>Marasmiineae</taxon>
        <taxon>Omphalotaceae</taxon>
        <taxon>Gymnopus</taxon>
    </lineage>
</organism>